<protein>
    <recommendedName>
        <fullName evidence="3">Transcriptional regulator</fullName>
    </recommendedName>
</protein>
<dbReference type="CDD" id="cd00093">
    <property type="entry name" value="HTH_XRE"/>
    <property type="match status" value="1"/>
</dbReference>
<dbReference type="InterPro" id="IPR001387">
    <property type="entry name" value="Cro/C1-type_HTH"/>
</dbReference>
<evidence type="ECO:0000313" key="2">
    <source>
        <dbReference type="Proteomes" id="UP000001931"/>
    </source>
</evidence>
<dbReference type="HOGENOM" id="CLU_133047_1_0_2"/>
<dbReference type="EMBL" id="CP000102">
    <property type="protein sequence ID" value="ABC56926.1"/>
    <property type="molecule type" value="Genomic_DNA"/>
</dbReference>
<dbReference type="PANTHER" id="PTHR40730:SF3">
    <property type="entry name" value="HTH CRO_C1-TYPE DOMAIN-CONTAINING PROTEIN"/>
    <property type="match status" value="1"/>
</dbReference>
<evidence type="ECO:0008006" key="3">
    <source>
        <dbReference type="Google" id="ProtNLM"/>
    </source>
</evidence>
<accession>Q2NGX7</accession>
<dbReference type="Proteomes" id="UP000001931">
    <property type="component" value="Chromosome"/>
</dbReference>
<sequence length="135" mass="15351">MEVNNMKPPCEIVVWYVIPSIRSKLAKELLNLGMKQKDISELLDITQPAVSQYISDKRGHELDFDPVVEQYIKNMARDIKNGELEPIDLIPRFCHICKTIKTKEILCQIHKEKVNIPQSCSVCMGSESSDGCGFI</sequence>
<reference evidence="1 2" key="1">
    <citation type="journal article" date="2006" name="J. Bacteriol.">
        <title>The genome sequence of Methanosphaera stadtmanae reveals why this human intestinal archaeon is restricted to methanol and H2 for methane formation and ATP synthesis.</title>
        <authorList>
            <person name="Fricke W.F."/>
            <person name="Seedorf H."/>
            <person name="Henne A."/>
            <person name="Kruer M."/>
            <person name="Liesegang H."/>
            <person name="Hedderich R."/>
            <person name="Gottschalk G."/>
            <person name="Thauer R.K."/>
        </authorList>
    </citation>
    <scope>NUCLEOTIDE SEQUENCE [LARGE SCALE GENOMIC DNA]</scope>
    <source>
        <strain evidence="2">ATCC 43021 / DSM 3091 / JCM 11832 / MCB-3</strain>
    </source>
</reference>
<dbReference type="SUPFAM" id="SSF47413">
    <property type="entry name" value="lambda repressor-like DNA-binding domains"/>
    <property type="match status" value="1"/>
</dbReference>
<dbReference type="PANTHER" id="PTHR40730">
    <property type="entry name" value="TRANSCRIPTIONAL REGULATOR PROTEIN-LIKE PROTEIN"/>
    <property type="match status" value="1"/>
</dbReference>
<name>Q2NGX7_METST</name>
<dbReference type="GO" id="GO:0003677">
    <property type="term" value="F:DNA binding"/>
    <property type="evidence" value="ECO:0007669"/>
    <property type="project" value="InterPro"/>
</dbReference>
<proteinExistence type="predicted"/>
<dbReference type="AlphaFoldDB" id="Q2NGX7"/>
<dbReference type="STRING" id="339860.Msp_0527"/>
<keyword evidence="2" id="KW-1185">Reference proteome</keyword>
<dbReference type="InterPro" id="IPR010982">
    <property type="entry name" value="Lambda_DNA-bd_dom_sf"/>
</dbReference>
<evidence type="ECO:0000313" key="1">
    <source>
        <dbReference type="EMBL" id="ABC56926.1"/>
    </source>
</evidence>
<organism evidence="1 2">
    <name type="scientific">Methanosphaera stadtmanae (strain ATCC 43021 / DSM 3091 / JCM 11832 / MCB-3)</name>
    <dbReference type="NCBI Taxonomy" id="339860"/>
    <lineage>
        <taxon>Archaea</taxon>
        <taxon>Methanobacteriati</taxon>
        <taxon>Methanobacteriota</taxon>
        <taxon>Methanomada group</taxon>
        <taxon>Methanobacteria</taxon>
        <taxon>Methanobacteriales</taxon>
        <taxon>Methanobacteriaceae</taxon>
        <taxon>Methanosphaera</taxon>
    </lineage>
</organism>
<dbReference type="KEGG" id="mst:Msp_0527"/>
<dbReference type="eggNOG" id="arCOG00017">
    <property type="taxonomic scope" value="Archaea"/>
</dbReference>
<gene>
    <name evidence="1" type="ordered locus">Msp_0527</name>
</gene>